<dbReference type="InterPro" id="IPR054384">
    <property type="entry name" value="SecDF_P1_head"/>
</dbReference>
<feature type="transmembrane region" description="Helical" evidence="10">
    <location>
        <begin position="555"/>
        <end position="576"/>
    </location>
</feature>
<dbReference type="NCBIfam" id="NF011315">
    <property type="entry name" value="PRK14726.1"/>
    <property type="match status" value="1"/>
</dbReference>
<evidence type="ECO:0000256" key="11">
    <source>
        <dbReference type="HAMAP-Rule" id="MF_01464"/>
    </source>
</evidence>
<comment type="function">
    <text evidence="10">Part of the Sec protein translocase complex. Interacts with the SecYEG preprotein conducting channel. SecDF uses the proton motive force (PMF) to complete protein translocation after the ATP-dependent function of SecA.</text>
</comment>
<keyword evidence="9 10" id="KW-0472">Membrane</keyword>
<organism evidence="13 14">
    <name type="scientific">Rhizobium aquaticum</name>
    <dbReference type="NCBI Taxonomy" id="1549636"/>
    <lineage>
        <taxon>Bacteria</taxon>
        <taxon>Pseudomonadati</taxon>
        <taxon>Pseudomonadota</taxon>
        <taxon>Alphaproteobacteria</taxon>
        <taxon>Hyphomicrobiales</taxon>
        <taxon>Rhizobiaceae</taxon>
        <taxon>Rhizobium/Agrobacterium group</taxon>
        <taxon>Rhizobium</taxon>
    </lineage>
</organism>
<dbReference type="Gene3D" id="3.30.70.3400">
    <property type="match status" value="2"/>
</dbReference>
<comment type="subunit">
    <text evidence="10">Forms a complex with SecF. Part of the essential Sec protein translocation apparatus which comprises SecA, SecYEG and auxiliary proteins SecDF-YajC and YidC.</text>
</comment>
<name>A0ABV2IVM9_9HYPH</name>
<dbReference type="PANTHER" id="PTHR30081">
    <property type="entry name" value="PROTEIN-EXPORT MEMBRANE PROTEIN SEC"/>
    <property type="match status" value="1"/>
</dbReference>
<keyword evidence="7 10" id="KW-1133">Transmembrane helix</keyword>
<feature type="transmembrane region" description="Helical" evidence="10">
    <location>
        <begin position="777"/>
        <end position="795"/>
    </location>
</feature>
<dbReference type="RefSeq" id="WP_354555111.1">
    <property type="nucleotide sequence ID" value="NZ_JBEPMB010000001.1"/>
</dbReference>
<dbReference type="HAMAP" id="MF_01464_B">
    <property type="entry name" value="SecF_B"/>
    <property type="match status" value="1"/>
</dbReference>
<keyword evidence="8 10" id="KW-0811">Translocation</keyword>
<comment type="subunit">
    <text evidence="11">Forms a complex with SecD. Part of the essential Sec protein translocation apparatus which comprises SecA, SecYEG and auxiliary proteins SecDF-YajC and YidC.</text>
</comment>
<comment type="caution">
    <text evidence="13">The sequence shown here is derived from an EMBL/GenBank/DDBJ whole genome shotgun (WGS) entry which is preliminary data.</text>
</comment>
<dbReference type="PROSITE" id="PS50156">
    <property type="entry name" value="SSD"/>
    <property type="match status" value="1"/>
</dbReference>
<dbReference type="PRINTS" id="PR01755">
    <property type="entry name" value="SECFTRNLCASE"/>
</dbReference>
<reference evidence="13 14" key="1">
    <citation type="submission" date="2024-06" db="EMBL/GenBank/DDBJ databases">
        <title>Genomic Encyclopedia of Type Strains, Phase IV (KMG-IV): sequencing the most valuable type-strain genomes for metagenomic binning, comparative biology and taxonomic classification.</title>
        <authorList>
            <person name="Goeker M."/>
        </authorList>
    </citation>
    <scope>NUCLEOTIDE SEQUENCE [LARGE SCALE GENOMIC DNA]</scope>
    <source>
        <strain evidence="13 14">DSM 29780</strain>
    </source>
</reference>
<dbReference type="InterPro" id="IPR005665">
    <property type="entry name" value="SecF_bac"/>
</dbReference>
<feature type="transmembrane region" description="Helical" evidence="10">
    <location>
        <begin position="725"/>
        <end position="749"/>
    </location>
</feature>
<keyword evidence="5 10" id="KW-0812">Transmembrane</keyword>
<keyword evidence="4" id="KW-0997">Cell inner membrane</keyword>
<dbReference type="PANTHER" id="PTHR30081:SF1">
    <property type="entry name" value="PROTEIN TRANSLOCASE SUBUNIT SECD"/>
    <property type="match status" value="1"/>
</dbReference>
<comment type="subcellular location">
    <subcellularLocation>
        <location evidence="1 10">Cell membrane</location>
        <topology evidence="1 10">Multi-pass membrane protein</topology>
    </subcellularLocation>
</comment>
<feature type="transmembrane region" description="Helical" evidence="10">
    <location>
        <begin position="374"/>
        <end position="395"/>
    </location>
</feature>
<evidence type="ECO:0000256" key="8">
    <source>
        <dbReference type="ARBA" id="ARBA00023010"/>
    </source>
</evidence>
<sequence>MLYYSRWKSIFIWLVIAVSVIIALPNAISDKTLSGLPSWFPKHKITLGLDLQGGSHVMLQVDRNDIVKERLQSTVDDVRTKLREANVGYTGLAGTGQTVQVRIRDVGQLDAAKKALSTLTQPISAGTITGGSVVEATLTDAGDGLLKLTITDQGIEYRMTSAVTQSTEVIRRRVDELGTTEPTIQREGADRIIVQVPGLQDPQRLKNILNQTAKLSFHMVDQTMSAQDALNGRAPATSEVMYSNDDPPVPYLIEKRSLVSGEDLVDAQASFNSQTNEPVVTFRFDSKGATRFAQATSENVGKPFAIVLDNDVLSAPVIREPILGGSGQISGSFSVQSANDLAVLLRAGALPAKLTVVEERTVGPGLGADSIKSGVIAGALGSVLVIVFMMVFYGLLGFIANVAVTLNVIMILAILTMLGATLTLPGIAGIVLTIGVAVDANVLVYERIREDFKNGKSFLPAVESGFTRAFATIVDANVTHFIAAAVLFFLGSGPIRGFAITLMIGIVTTVFTAYTLTRWLVAIWVRRARPKAVPKGVRTGFFDGSNIRFMRLRNFNFGLSAMLSVASVVGFMTLGMNLGIDFTGGSIFQVKSIQGEANLENLRTRLSGLNLGEVMVQGFGSPSEALIRVQAQNRGENAEQSVDSLVRGELEKDYSFSRVEVVGPTVSGELAKTGTIGVTVALIGILLYVWLRFEWQFAVGAIIATVHDVLLTIGMFVITGTEFNVSSIAAVLTIVGYSLNDTVVIYDRVRETMRRYKKMPMSLIIDTSTNQTMSRTIMTSITTSLAILALVIFGGEVIRSFTIAMLFGVIVGTYSSIYIAAPILILFKLRSDDGANSKDDEEDAALPAGAK</sequence>
<dbReference type="SUPFAM" id="SSF82866">
    <property type="entry name" value="Multidrug efflux transporter AcrB transmembrane domain"/>
    <property type="match status" value="2"/>
</dbReference>
<evidence type="ECO:0000313" key="13">
    <source>
        <dbReference type="EMBL" id="MET3612546.1"/>
    </source>
</evidence>
<dbReference type="EMBL" id="JBEPMB010000001">
    <property type="protein sequence ID" value="MET3612546.1"/>
    <property type="molecule type" value="Genomic_DNA"/>
</dbReference>
<dbReference type="Gene3D" id="1.20.1640.10">
    <property type="entry name" value="Multidrug efflux transporter AcrB transmembrane domain"/>
    <property type="match status" value="2"/>
</dbReference>
<evidence type="ECO:0000256" key="7">
    <source>
        <dbReference type="ARBA" id="ARBA00022989"/>
    </source>
</evidence>
<dbReference type="NCBIfam" id="NF009583">
    <property type="entry name" value="PRK13024.1-3"/>
    <property type="match status" value="1"/>
</dbReference>
<dbReference type="InterPro" id="IPR000731">
    <property type="entry name" value="SSD"/>
</dbReference>
<dbReference type="NCBIfam" id="TIGR00916">
    <property type="entry name" value="2A0604s01"/>
    <property type="match status" value="2"/>
</dbReference>
<dbReference type="HAMAP" id="MF_01463_B">
    <property type="entry name" value="SecD_B"/>
    <property type="match status" value="1"/>
</dbReference>
<feature type="transmembrane region" description="Helical" evidence="10">
    <location>
        <begin position="466"/>
        <end position="491"/>
    </location>
</feature>
<evidence type="ECO:0000256" key="4">
    <source>
        <dbReference type="ARBA" id="ARBA00022519"/>
    </source>
</evidence>
<feature type="transmembrane region" description="Helical" evidence="10">
    <location>
        <begin position="402"/>
        <end position="420"/>
    </location>
</feature>
<evidence type="ECO:0000313" key="14">
    <source>
        <dbReference type="Proteomes" id="UP001549047"/>
    </source>
</evidence>
<feature type="domain" description="SSD" evidence="12">
    <location>
        <begin position="690"/>
        <end position="826"/>
    </location>
</feature>
<dbReference type="InterPro" id="IPR022646">
    <property type="entry name" value="SecD/SecF_CS"/>
</dbReference>
<dbReference type="Pfam" id="PF02355">
    <property type="entry name" value="SecD_SecF_C"/>
    <property type="match status" value="2"/>
</dbReference>
<evidence type="ECO:0000256" key="5">
    <source>
        <dbReference type="ARBA" id="ARBA00022692"/>
    </source>
</evidence>
<dbReference type="InterPro" id="IPR005791">
    <property type="entry name" value="SecD"/>
</dbReference>
<comment type="caution">
    <text evidence="10">Lacks conserved residue(s) required for the propagation of feature annotation.</text>
</comment>
<accession>A0ABV2IVM9</accession>
<keyword evidence="6 10" id="KW-0653">Protein transport</keyword>
<feature type="transmembrane region" description="Helical" evidence="10">
    <location>
        <begin position="426"/>
        <end position="445"/>
    </location>
</feature>
<dbReference type="NCBIfam" id="TIGR00966">
    <property type="entry name" value="transloc_SecF"/>
    <property type="match status" value="1"/>
</dbReference>
<keyword evidence="14" id="KW-1185">Reference proteome</keyword>
<evidence type="ECO:0000256" key="10">
    <source>
        <dbReference type="HAMAP-Rule" id="MF_01463"/>
    </source>
</evidence>
<feature type="transmembrane region" description="Helical" evidence="10">
    <location>
        <begin position="801"/>
        <end position="827"/>
    </location>
</feature>
<dbReference type="Pfam" id="PF21760">
    <property type="entry name" value="SecD_1st"/>
    <property type="match status" value="1"/>
</dbReference>
<dbReference type="Pfam" id="PF07549">
    <property type="entry name" value="Sec_GG"/>
    <property type="match status" value="2"/>
</dbReference>
<dbReference type="InterPro" id="IPR055344">
    <property type="entry name" value="SecD_SecF_C_bact"/>
</dbReference>
<dbReference type="Proteomes" id="UP001549047">
    <property type="component" value="Unassembled WGS sequence"/>
</dbReference>
<dbReference type="InterPro" id="IPR022645">
    <property type="entry name" value="SecD/SecF_bac"/>
</dbReference>
<dbReference type="Gene3D" id="3.30.1360.200">
    <property type="match status" value="1"/>
</dbReference>
<dbReference type="InterPro" id="IPR048634">
    <property type="entry name" value="SecD_SecF_C"/>
</dbReference>
<comment type="similarity">
    <text evidence="10">Belongs to the SecD/SecF family. SecD subfamily.</text>
</comment>
<dbReference type="NCBIfam" id="TIGR01129">
    <property type="entry name" value="secD"/>
    <property type="match status" value="1"/>
</dbReference>
<evidence type="ECO:0000256" key="3">
    <source>
        <dbReference type="ARBA" id="ARBA00022475"/>
    </source>
</evidence>
<feature type="transmembrane region" description="Helical" evidence="10">
    <location>
        <begin position="670"/>
        <end position="690"/>
    </location>
</feature>
<gene>
    <name evidence="11" type="primary">secF</name>
    <name evidence="10" type="synonym">secD</name>
    <name evidence="13" type="ORF">ABID16_000851</name>
</gene>
<evidence type="ECO:0000256" key="1">
    <source>
        <dbReference type="ARBA" id="ARBA00004651"/>
    </source>
</evidence>
<dbReference type="Pfam" id="PF22599">
    <property type="entry name" value="SecDF_P1_head"/>
    <property type="match status" value="1"/>
</dbReference>
<keyword evidence="2 10" id="KW-0813">Transport</keyword>
<feature type="transmembrane region" description="Helical" evidence="10">
    <location>
        <begin position="497"/>
        <end position="521"/>
    </location>
</feature>
<proteinExistence type="inferred from homology"/>
<protein>
    <recommendedName>
        <fullName evidence="10 11">Multifunctional fusion protein</fullName>
    </recommendedName>
    <domain>
        <recommendedName>
            <fullName evidence="10">Protein translocase subunit SecD</fullName>
        </recommendedName>
    </domain>
    <domain>
        <recommendedName>
            <fullName evidence="11">Protein-export membrane protein SecF</fullName>
        </recommendedName>
    </domain>
</protein>
<keyword evidence="3 10" id="KW-1003">Cell membrane</keyword>
<dbReference type="InterPro" id="IPR048631">
    <property type="entry name" value="SecD_1st"/>
</dbReference>
<evidence type="ECO:0000256" key="6">
    <source>
        <dbReference type="ARBA" id="ARBA00022927"/>
    </source>
</evidence>
<feature type="transmembrane region" description="Helical" evidence="10">
    <location>
        <begin position="697"/>
        <end position="719"/>
    </location>
</feature>
<dbReference type="InterPro" id="IPR022813">
    <property type="entry name" value="SecD/SecF_arch_bac"/>
</dbReference>
<evidence type="ECO:0000256" key="2">
    <source>
        <dbReference type="ARBA" id="ARBA00022448"/>
    </source>
</evidence>
<comment type="similarity">
    <text evidence="11">Belongs to the SecD/SecF family. SecF subfamily.</text>
</comment>
<evidence type="ECO:0000259" key="12">
    <source>
        <dbReference type="PROSITE" id="PS50156"/>
    </source>
</evidence>
<evidence type="ECO:0000256" key="9">
    <source>
        <dbReference type="ARBA" id="ARBA00023136"/>
    </source>
</evidence>